<dbReference type="Proteomes" id="UP001190700">
    <property type="component" value="Unassembled WGS sequence"/>
</dbReference>
<feature type="non-terminal residue" evidence="2">
    <location>
        <position position="1"/>
    </location>
</feature>
<keyword evidence="3" id="KW-1185">Reference proteome</keyword>
<evidence type="ECO:0000313" key="2">
    <source>
        <dbReference type="EMBL" id="KAK3265802.1"/>
    </source>
</evidence>
<keyword evidence="1" id="KW-0812">Transmembrane</keyword>
<name>A0AAE0KYY0_9CHLO</name>
<keyword evidence="1" id="KW-1133">Transmembrane helix</keyword>
<dbReference type="EMBL" id="LGRX02013696">
    <property type="protein sequence ID" value="KAK3265802.1"/>
    <property type="molecule type" value="Genomic_DNA"/>
</dbReference>
<feature type="transmembrane region" description="Helical" evidence="1">
    <location>
        <begin position="52"/>
        <end position="73"/>
    </location>
</feature>
<comment type="caution">
    <text evidence="2">The sequence shown here is derived from an EMBL/GenBank/DDBJ whole genome shotgun (WGS) entry which is preliminary data.</text>
</comment>
<reference evidence="2 3" key="1">
    <citation type="journal article" date="2015" name="Genome Biol. Evol.">
        <title>Comparative Genomics of a Bacterivorous Green Alga Reveals Evolutionary Causalities and Consequences of Phago-Mixotrophic Mode of Nutrition.</title>
        <authorList>
            <person name="Burns J.A."/>
            <person name="Paasch A."/>
            <person name="Narechania A."/>
            <person name="Kim E."/>
        </authorList>
    </citation>
    <scope>NUCLEOTIDE SEQUENCE [LARGE SCALE GENOMIC DNA]</scope>
    <source>
        <strain evidence="2 3">PLY_AMNH</strain>
    </source>
</reference>
<evidence type="ECO:0000313" key="3">
    <source>
        <dbReference type="Proteomes" id="UP001190700"/>
    </source>
</evidence>
<organism evidence="2 3">
    <name type="scientific">Cymbomonas tetramitiformis</name>
    <dbReference type="NCBI Taxonomy" id="36881"/>
    <lineage>
        <taxon>Eukaryota</taxon>
        <taxon>Viridiplantae</taxon>
        <taxon>Chlorophyta</taxon>
        <taxon>Pyramimonadophyceae</taxon>
        <taxon>Pyramimonadales</taxon>
        <taxon>Pyramimonadaceae</taxon>
        <taxon>Cymbomonas</taxon>
    </lineage>
</organism>
<dbReference type="AlphaFoldDB" id="A0AAE0KYY0"/>
<sequence length="75" mass="8548">SAAKRARAERSLCYWAFKVAWQNSSINIFSIMDFKDLKRTTLPISVARNRRLSLSILKLHLLHPLVWLGLVIVGG</sequence>
<evidence type="ECO:0000256" key="1">
    <source>
        <dbReference type="SAM" id="Phobius"/>
    </source>
</evidence>
<proteinExistence type="predicted"/>
<keyword evidence="1" id="KW-0472">Membrane</keyword>
<gene>
    <name evidence="2" type="ORF">CYMTET_25544</name>
</gene>
<accession>A0AAE0KYY0</accession>
<protein>
    <submittedName>
        <fullName evidence="2">Uncharacterized protein</fullName>
    </submittedName>
</protein>